<sequence length="119" mass="13648">MSNHIKILLLLLLAHSITLMHARPSDELAARLSLLYLDPANDERFNDIEHFDDGEVHYSKQKDAVDKVAFLRIINASTNKPDEGEELTESAEAEERLTRSMVSSIFSFMGNMMRRFIPR</sequence>
<name>A0A0A1XIQ1_ZEUCU</name>
<feature type="signal peptide" evidence="1">
    <location>
        <begin position="1"/>
        <end position="22"/>
    </location>
</feature>
<evidence type="ECO:0000313" key="2">
    <source>
        <dbReference type="EMBL" id="JAD10871.1"/>
    </source>
</evidence>
<proteinExistence type="predicted"/>
<dbReference type="EMBL" id="GBXI01003421">
    <property type="protein sequence ID" value="JAD10871.1"/>
    <property type="molecule type" value="Transcribed_RNA"/>
</dbReference>
<gene>
    <name evidence="2" type="primary">CLU_0</name>
    <name evidence="2" type="ORF">g.53924</name>
</gene>
<reference evidence="2" key="2">
    <citation type="journal article" date="2015" name="Gigascience">
        <title>Reconstructing a comprehensive transcriptome assembly of a white-pupal translocated strain of the pest fruit fly Bactrocera cucurbitae.</title>
        <authorList>
            <person name="Sim S.B."/>
            <person name="Calla B."/>
            <person name="Hall B."/>
            <person name="DeRego T."/>
            <person name="Geib S.M."/>
        </authorList>
    </citation>
    <scope>NUCLEOTIDE SEQUENCE</scope>
</reference>
<feature type="chain" id="PRO_5001983750" evidence="1">
    <location>
        <begin position="23"/>
        <end position="119"/>
    </location>
</feature>
<protein>
    <submittedName>
        <fullName evidence="2">Clusterin</fullName>
    </submittedName>
</protein>
<organism evidence="2">
    <name type="scientific">Zeugodacus cucurbitae</name>
    <name type="common">Melon fruit fly</name>
    <name type="synonym">Bactrocera cucurbitae</name>
    <dbReference type="NCBI Taxonomy" id="28588"/>
    <lineage>
        <taxon>Eukaryota</taxon>
        <taxon>Metazoa</taxon>
        <taxon>Ecdysozoa</taxon>
        <taxon>Arthropoda</taxon>
        <taxon>Hexapoda</taxon>
        <taxon>Insecta</taxon>
        <taxon>Pterygota</taxon>
        <taxon>Neoptera</taxon>
        <taxon>Endopterygota</taxon>
        <taxon>Diptera</taxon>
        <taxon>Brachycera</taxon>
        <taxon>Muscomorpha</taxon>
        <taxon>Tephritoidea</taxon>
        <taxon>Tephritidae</taxon>
        <taxon>Zeugodacus</taxon>
        <taxon>Zeugodacus</taxon>
    </lineage>
</organism>
<dbReference type="AlphaFoldDB" id="A0A0A1XIQ1"/>
<reference evidence="2" key="1">
    <citation type="submission" date="2014-11" db="EMBL/GenBank/DDBJ databases">
        <authorList>
            <person name="Geib S."/>
        </authorList>
    </citation>
    <scope>NUCLEOTIDE SEQUENCE</scope>
</reference>
<accession>A0A0A1XIQ1</accession>
<keyword evidence="1" id="KW-0732">Signal</keyword>
<evidence type="ECO:0000256" key="1">
    <source>
        <dbReference type="SAM" id="SignalP"/>
    </source>
</evidence>